<dbReference type="AlphaFoldDB" id="A0A1I6JLA4"/>
<keyword evidence="3" id="KW-1185">Reference proteome</keyword>
<dbReference type="RefSeq" id="WP_093310059.1">
    <property type="nucleotide sequence ID" value="NZ_FOZG01000001.1"/>
</dbReference>
<sequence length="115" mass="12368">MSRDVRPLANVMAHDIWAVEFSHDRHLAKTAHFIATMAEARVASRAPAFVGHEALVCAGEAIQLQLAARAKLVELHERLQDVAGQVGVPEYAGSGGQKPEPGTPEPRSPRELEAA</sequence>
<name>A0A1I6JLA4_9SPHN</name>
<gene>
    <name evidence="2" type="ORF">SAMN05192580_0443</name>
</gene>
<protein>
    <submittedName>
        <fullName evidence="2">Uncharacterized protein</fullName>
    </submittedName>
</protein>
<dbReference type="EMBL" id="FOZG01000001">
    <property type="protein sequence ID" value="SFR79719.1"/>
    <property type="molecule type" value="Genomic_DNA"/>
</dbReference>
<feature type="region of interest" description="Disordered" evidence="1">
    <location>
        <begin position="86"/>
        <end position="115"/>
    </location>
</feature>
<proteinExistence type="predicted"/>
<accession>A0A1I6JLA4</accession>
<dbReference type="STRING" id="1166337.SAMN05192580_0443"/>
<reference evidence="2 3" key="1">
    <citation type="submission" date="2016-10" db="EMBL/GenBank/DDBJ databases">
        <authorList>
            <person name="de Groot N.N."/>
        </authorList>
    </citation>
    <scope>NUCLEOTIDE SEQUENCE [LARGE SCALE GENOMIC DNA]</scope>
    <source>
        <strain evidence="2 3">S5-249</strain>
    </source>
</reference>
<evidence type="ECO:0000313" key="3">
    <source>
        <dbReference type="Proteomes" id="UP000198824"/>
    </source>
</evidence>
<dbReference type="Proteomes" id="UP000198824">
    <property type="component" value="Unassembled WGS sequence"/>
</dbReference>
<evidence type="ECO:0000313" key="2">
    <source>
        <dbReference type="EMBL" id="SFR79719.1"/>
    </source>
</evidence>
<evidence type="ECO:0000256" key="1">
    <source>
        <dbReference type="SAM" id="MobiDB-lite"/>
    </source>
</evidence>
<organism evidence="2 3">
    <name type="scientific">Sphingomonas jatrophae</name>
    <dbReference type="NCBI Taxonomy" id="1166337"/>
    <lineage>
        <taxon>Bacteria</taxon>
        <taxon>Pseudomonadati</taxon>
        <taxon>Pseudomonadota</taxon>
        <taxon>Alphaproteobacteria</taxon>
        <taxon>Sphingomonadales</taxon>
        <taxon>Sphingomonadaceae</taxon>
        <taxon>Sphingomonas</taxon>
    </lineage>
</organism>